<dbReference type="PANTHER" id="PTHR34688:SF2">
    <property type="entry name" value="CYTOCHROME C6, CHLOROPLASTIC"/>
    <property type="match status" value="1"/>
</dbReference>
<reference evidence="11 12" key="1">
    <citation type="submission" date="2016-10" db="EMBL/GenBank/DDBJ databases">
        <authorList>
            <person name="de Groot N.N."/>
        </authorList>
    </citation>
    <scope>NUCLEOTIDE SEQUENCE [LARGE SCALE GENOMIC DNA]</scope>
    <source>
        <strain evidence="11 12">DSM 17813</strain>
    </source>
</reference>
<dbReference type="RefSeq" id="WP_052445828.1">
    <property type="nucleotide sequence ID" value="NZ_FNGU01000004.1"/>
</dbReference>
<evidence type="ECO:0000256" key="9">
    <source>
        <dbReference type="PROSITE-ProRule" id="PRU00433"/>
    </source>
</evidence>
<dbReference type="SUPFAM" id="SSF46626">
    <property type="entry name" value="Cytochrome c"/>
    <property type="match status" value="1"/>
</dbReference>
<dbReference type="GO" id="GO:0005506">
    <property type="term" value="F:iron ion binding"/>
    <property type="evidence" value="ECO:0007669"/>
    <property type="project" value="InterPro"/>
</dbReference>
<evidence type="ECO:0000313" key="11">
    <source>
        <dbReference type="EMBL" id="SDM18417.1"/>
    </source>
</evidence>
<dbReference type="InterPro" id="IPR009056">
    <property type="entry name" value="Cyt_c-like_dom"/>
</dbReference>
<evidence type="ECO:0000256" key="6">
    <source>
        <dbReference type="ARBA" id="ARBA00022982"/>
    </source>
</evidence>
<dbReference type="Proteomes" id="UP000182146">
    <property type="component" value="Unassembled WGS sequence"/>
</dbReference>
<sequence length="127" mass="13740">MKRSRSKFVIVTLVLGSLVFFGCSERKEEAPPAPAATPAATPAAADLEAGETLFNQHCAACHADGGNVMRPERNLTHANLMERGLGTPESLRDYLRDPGPGMPAFNQNTISDEQGENIGHYILETFK</sequence>
<evidence type="ECO:0000313" key="12">
    <source>
        <dbReference type="Proteomes" id="UP000182146"/>
    </source>
</evidence>
<evidence type="ECO:0000256" key="3">
    <source>
        <dbReference type="ARBA" id="ARBA00022448"/>
    </source>
</evidence>
<keyword evidence="8" id="KW-0793">Thylakoid</keyword>
<comment type="subcellular location">
    <subcellularLocation>
        <location evidence="1">Cellular thylakoid lumen</location>
    </subcellularLocation>
</comment>
<keyword evidence="6" id="KW-0249">Electron transport</keyword>
<evidence type="ECO:0000256" key="4">
    <source>
        <dbReference type="ARBA" id="ARBA00022617"/>
    </source>
</evidence>
<dbReference type="InterPro" id="IPR023655">
    <property type="entry name" value="Cyt_C6"/>
</dbReference>
<evidence type="ECO:0000256" key="1">
    <source>
        <dbReference type="ARBA" id="ARBA00004518"/>
    </source>
</evidence>
<accession>A0A1G9R6F3</accession>
<evidence type="ECO:0000259" key="10">
    <source>
        <dbReference type="PROSITE" id="PS51007"/>
    </source>
</evidence>
<dbReference type="PROSITE" id="PS51007">
    <property type="entry name" value="CYTC"/>
    <property type="match status" value="1"/>
</dbReference>
<keyword evidence="4 9" id="KW-0349">Heme</keyword>
<dbReference type="GO" id="GO:0020037">
    <property type="term" value="F:heme binding"/>
    <property type="evidence" value="ECO:0007669"/>
    <property type="project" value="InterPro"/>
</dbReference>
<dbReference type="InterPro" id="IPR036909">
    <property type="entry name" value="Cyt_c-like_dom_sf"/>
</dbReference>
<evidence type="ECO:0000256" key="5">
    <source>
        <dbReference type="ARBA" id="ARBA00022723"/>
    </source>
</evidence>
<name>A0A1G9R6F3_9BACT</name>
<keyword evidence="7 9" id="KW-0408">Iron</keyword>
<organism evidence="11 12">
    <name type="scientific">Geoalkalibacter ferrihydriticus</name>
    <dbReference type="NCBI Taxonomy" id="392333"/>
    <lineage>
        <taxon>Bacteria</taxon>
        <taxon>Pseudomonadati</taxon>
        <taxon>Thermodesulfobacteriota</taxon>
        <taxon>Desulfuromonadia</taxon>
        <taxon>Desulfuromonadales</taxon>
        <taxon>Geoalkalibacteraceae</taxon>
        <taxon>Geoalkalibacter</taxon>
    </lineage>
</organism>
<dbReference type="Gene3D" id="1.10.760.10">
    <property type="entry name" value="Cytochrome c-like domain"/>
    <property type="match status" value="1"/>
</dbReference>
<evidence type="ECO:0000256" key="7">
    <source>
        <dbReference type="ARBA" id="ARBA00023004"/>
    </source>
</evidence>
<dbReference type="AlphaFoldDB" id="A0A1G9R6F3"/>
<comment type="similarity">
    <text evidence="2">Belongs to the cytochrome c family. PetJ subfamily.</text>
</comment>
<gene>
    <name evidence="11" type="ORF">SAMN05660860_02029</name>
</gene>
<evidence type="ECO:0000256" key="8">
    <source>
        <dbReference type="ARBA" id="ARBA00023078"/>
    </source>
</evidence>
<keyword evidence="5 9" id="KW-0479">Metal-binding</keyword>
<dbReference type="PANTHER" id="PTHR34688">
    <property type="entry name" value="CYTOCHROME C6, CHLOROPLASTIC"/>
    <property type="match status" value="1"/>
</dbReference>
<dbReference type="OrthoDB" id="5397812at2"/>
<dbReference type="GO" id="GO:0009055">
    <property type="term" value="F:electron transfer activity"/>
    <property type="evidence" value="ECO:0007669"/>
    <property type="project" value="InterPro"/>
</dbReference>
<feature type="domain" description="Cytochrome c" evidence="10">
    <location>
        <begin position="45"/>
        <end position="126"/>
    </location>
</feature>
<dbReference type="PROSITE" id="PS51257">
    <property type="entry name" value="PROKAR_LIPOPROTEIN"/>
    <property type="match status" value="1"/>
</dbReference>
<evidence type="ECO:0000256" key="2">
    <source>
        <dbReference type="ARBA" id="ARBA00009650"/>
    </source>
</evidence>
<keyword evidence="3" id="KW-0813">Transport</keyword>
<dbReference type="Pfam" id="PF13442">
    <property type="entry name" value="Cytochrome_CBB3"/>
    <property type="match status" value="1"/>
</dbReference>
<protein>
    <submittedName>
        <fullName evidence="11">Cytochrome c6</fullName>
    </submittedName>
</protein>
<dbReference type="EMBL" id="FNGU01000004">
    <property type="protein sequence ID" value="SDM18417.1"/>
    <property type="molecule type" value="Genomic_DNA"/>
</dbReference>
<dbReference type="STRING" id="392333.SAMN05660860_02029"/>
<proteinExistence type="inferred from homology"/>
<dbReference type="GO" id="GO:0031979">
    <property type="term" value="C:plasma membrane-derived thylakoid lumen"/>
    <property type="evidence" value="ECO:0007669"/>
    <property type="project" value="UniProtKB-SubCell"/>
</dbReference>